<dbReference type="SUPFAM" id="SSF46626">
    <property type="entry name" value="Cytochrome c"/>
    <property type="match status" value="2"/>
</dbReference>
<feature type="domain" description="Cytochrome c" evidence="8">
    <location>
        <begin position="452"/>
        <end position="594"/>
    </location>
</feature>
<evidence type="ECO:0000313" key="10">
    <source>
        <dbReference type="Proteomes" id="UP000245535"/>
    </source>
</evidence>
<proteinExistence type="predicted"/>
<comment type="caution">
    <text evidence="9">The sequence shown here is derived from an EMBL/GenBank/DDBJ whole genome shotgun (WGS) entry which is preliminary data.</text>
</comment>
<dbReference type="GO" id="GO:0046872">
    <property type="term" value="F:metal ion binding"/>
    <property type="evidence" value="ECO:0007669"/>
    <property type="project" value="UniProtKB-KW"/>
</dbReference>
<dbReference type="OrthoDB" id="9805202at2"/>
<dbReference type="EMBL" id="QGDO01000001">
    <property type="protein sequence ID" value="PWJ44726.1"/>
    <property type="molecule type" value="Genomic_DNA"/>
</dbReference>
<dbReference type="Proteomes" id="UP000245535">
    <property type="component" value="Unassembled WGS sequence"/>
</dbReference>
<dbReference type="PANTHER" id="PTHR30600:SF10">
    <property type="entry name" value="BLL6722 PROTEIN"/>
    <property type="match status" value="1"/>
</dbReference>
<name>A0A315ZGL2_SEDFL</name>
<reference evidence="9 10" key="1">
    <citation type="submission" date="2018-03" db="EMBL/GenBank/DDBJ databases">
        <title>Genomic Encyclopedia of Archaeal and Bacterial Type Strains, Phase II (KMG-II): from individual species to whole genera.</title>
        <authorList>
            <person name="Goeker M."/>
        </authorList>
    </citation>
    <scope>NUCLEOTIDE SEQUENCE [LARGE SCALE GENOMIC DNA]</scope>
    <source>
        <strain evidence="9 10">DSM 28229</strain>
    </source>
</reference>
<evidence type="ECO:0000256" key="7">
    <source>
        <dbReference type="PROSITE-ProRule" id="PRU00433"/>
    </source>
</evidence>
<dbReference type="InterPro" id="IPR009056">
    <property type="entry name" value="Cyt_c-like_dom"/>
</dbReference>
<keyword evidence="4" id="KW-0732">Signal</keyword>
<evidence type="ECO:0000256" key="5">
    <source>
        <dbReference type="ARBA" id="ARBA00023002"/>
    </source>
</evidence>
<gene>
    <name evidence="9" type="ORF">BC781_1011097</name>
</gene>
<dbReference type="GO" id="GO:0009055">
    <property type="term" value="F:electron transfer activity"/>
    <property type="evidence" value="ECO:0007669"/>
    <property type="project" value="InterPro"/>
</dbReference>
<dbReference type="Gene3D" id="1.10.760.10">
    <property type="entry name" value="Cytochrome c-like domain"/>
    <property type="match status" value="2"/>
</dbReference>
<dbReference type="AlphaFoldDB" id="A0A315ZGL2"/>
<keyword evidence="2 7" id="KW-0349">Heme</keyword>
<dbReference type="InterPro" id="IPR004852">
    <property type="entry name" value="Di-haem_cyt_c_peroxidsae"/>
</dbReference>
<keyword evidence="6 7" id="KW-0408">Iron</keyword>
<dbReference type="GO" id="GO:0004130">
    <property type="term" value="F:cytochrome-c peroxidase activity"/>
    <property type="evidence" value="ECO:0007669"/>
    <property type="project" value="TreeGrafter"/>
</dbReference>
<sequence length="600" mass="68655">MRTFFVLSKGAIFSLFAFLFWGCQSETNDDRLKKAFQIKFEADIQNCKESLELLQTQNERDSLIFYFKKSRLAFKQCEPVLSFYASSTYQALNQVNLPKIDEDDNAEKVINAKGYQVIEELLVEEHLPVKDIRKQITNMITSLDLLKKLQPLQKFQKHHILWLSRNELLRISSLGISGFDSPILLNSLDENKQALESLRDYMHLSEVLFSEKELLSQWDKQLRAASDMITSYENFNDFDRYHFIRDHIHSLLATWVLICEDWNIEFPFEQKIDYKTTSFFSPNTFVVKQFAPAYSSESNKELIALGKDLFHDKRFSKDGKMSCASCHQVDKAFTDGRQFAQTNSGGNTKRNAPTVLYTALQNAQFYDARSGGLEEQISAVIKNKDEFHNQIKNIVEVTKKRSEYVNRFKQNYKEGVTAKTVRNAIATYERSLLPFNSSFDQNISKQANNLSQDAITGFNLFMGKAKCGTCHFAPVFNGTIPPNFSHTELEVIGVPQSVKWENAEVDKDLGRFDIFPVEQRKHAFKTPTVRNAKLTAPYMHNGVYQTLDDVIKFYNLGGGAGIGIDLPNQTLPPDSLGLSTQESEQIIAFLHSLTDSLNSY</sequence>
<evidence type="ECO:0000259" key="8">
    <source>
        <dbReference type="PROSITE" id="PS51007"/>
    </source>
</evidence>
<dbReference type="GO" id="GO:0030313">
    <property type="term" value="C:cell envelope"/>
    <property type="evidence" value="ECO:0007669"/>
    <property type="project" value="UniProtKB-SubCell"/>
</dbReference>
<dbReference type="PANTHER" id="PTHR30600">
    <property type="entry name" value="CYTOCHROME C PEROXIDASE-RELATED"/>
    <property type="match status" value="1"/>
</dbReference>
<dbReference type="Gene3D" id="1.20.1420.20">
    <property type="entry name" value="M75 peptidase, HXXE motif"/>
    <property type="match status" value="1"/>
</dbReference>
<protein>
    <submittedName>
        <fullName evidence="9">Cytochrome c peroxidase</fullName>
    </submittedName>
</protein>
<evidence type="ECO:0000256" key="1">
    <source>
        <dbReference type="ARBA" id="ARBA00004196"/>
    </source>
</evidence>
<dbReference type="InterPro" id="IPR036909">
    <property type="entry name" value="Cyt_c-like_dom_sf"/>
</dbReference>
<keyword evidence="10" id="KW-1185">Reference proteome</keyword>
<evidence type="ECO:0000256" key="6">
    <source>
        <dbReference type="ARBA" id="ARBA00023004"/>
    </source>
</evidence>
<dbReference type="InterPro" id="IPR051395">
    <property type="entry name" value="Cytochrome_c_Peroxidase/MauG"/>
</dbReference>
<organism evidence="9 10">
    <name type="scientific">Sediminitomix flava</name>
    <dbReference type="NCBI Taxonomy" id="379075"/>
    <lineage>
        <taxon>Bacteria</taxon>
        <taxon>Pseudomonadati</taxon>
        <taxon>Bacteroidota</taxon>
        <taxon>Cytophagia</taxon>
        <taxon>Cytophagales</taxon>
        <taxon>Flammeovirgaceae</taxon>
        <taxon>Sediminitomix</taxon>
    </lineage>
</organism>
<keyword evidence="9" id="KW-0575">Peroxidase</keyword>
<keyword evidence="5" id="KW-0560">Oxidoreductase</keyword>
<accession>A0A315ZGL2</accession>
<evidence type="ECO:0000256" key="4">
    <source>
        <dbReference type="ARBA" id="ARBA00022729"/>
    </source>
</evidence>
<evidence type="ECO:0000313" key="9">
    <source>
        <dbReference type="EMBL" id="PWJ44726.1"/>
    </source>
</evidence>
<dbReference type="Pfam" id="PF03150">
    <property type="entry name" value="CCP_MauG"/>
    <property type="match status" value="1"/>
</dbReference>
<evidence type="ECO:0000256" key="2">
    <source>
        <dbReference type="ARBA" id="ARBA00022617"/>
    </source>
</evidence>
<dbReference type="PROSITE" id="PS51007">
    <property type="entry name" value="CYTC"/>
    <property type="match status" value="2"/>
</dbReference>
<keyword evidence="3 7" id="KW-0479">Metal-binding</keyword>
<dbReference type="InterPro" id="IPR038352">
    <property type="entry name" value="Imelysin_sf"/>
</dbReference>
<dbReference type="GO" id="GO:0020037">
    <property type="term" value="F:heme binding"/>
    <property type="evidence" value="ECO:0007669"/>
    <property type="project" value="InterPro"/>
</dbReference>
<comment type="subcellular location">
    <subcellularLocation>
        <location evidence="1">Cell envelope</location>
    </subcellularLocation>
</comment>
<evidence type="ECO:0000256" key="3">
    <source>
        <dbReference type="ARBA" id="ARBA00022723"/>
    </source>
</evidence>
<feature type="domain" description="Cytochrome c" evidence="8">
    <location>
        <begin position="301"/>
        <end position="433"/>
    </location>
</feature>
<dbReference type="RefSeq" id="WP_109616199.1">
    <property type="nucleotide sequence ID" value="NZ_QGDO01000001.1"/>
</dbReference>